<feature type="compositionally biased region" description="Acidic residues" evidence="1">
    <location>
        <begin position="959"/>
        <end position="985"/>
    </location>
</feature>
<organism evidence="3 4">
    <name type="scientific">Candida boidinii</name>
    <name type="common">Yeast</name>
    <dbReference type="NCBI Taxonomy" id="5477"/>
    <lineage>
        <taxon>Eukaryota</taxon>
        <taxon>Fungi</taxon>
        <taxon>Dikarya</taxon>
        <taxon>Ascomycota</taxon>
        <taxon>Saccharomycotina</taxon>
        <taxon>Pichiomycetes</taxon>
        <taxon>Pichiales</taxon>
        <taxon>Pichiaceae</taxon>
        <taxon>Ogataea</taxon>
        <taxon>Ogataea/Candida clade</taxon>
    </lineage>
</organism>
<feature type="region of interest" description="Disordered" evidence="1">
    <location>
        <begin position="1026"/>
        <end position="1062"/>
    </location>
</feature>
<accession>A0A9W6SY19</accession>
<feature type="compositionally biased region" description="Low complexity" evidence="1">
    <location>
        <begin position="252"/>
        <end position="285"/>
    </location>
</feature>
<feature type="compositionally biased region" description="Polar residues" evidence="1">
    <location>
        <begin position="1290"/>
        <end position="1301"/>
    </location>
</feature>
<feature type="compositionally biased region" description="Low complexity" evidence="1">
    <location>
        <begin position="1314"/>
        <end position="1323"/>
    </location>
</feature>
<evidence type="ECO:0000313" key="4">
    <source>
        <dbReference type="Proteomes" id="UP001165120"/>
    </source>
</evidence>
<proteinExistence type="predicted"/>
<feature type="region of interest" description="Disordered" evidence="1">
    <location>
        <begin position="872"/>
        <end position="990"/>
    </location>
</feature>
<feature type="domain" description="DNA replication checkpoint mediator MRC1" evidence="2">
    <location>
        <begin position="1015"/>
        <end position="1155"/>
    </location>
</feature>
<gene>
    <name evidence="3" type="ORF">Cboi02_000162500</name>
</gene>
<feature type="compositionally biased region" description="Polar residues" evidence="1">
    <location>
        <begin position="932"/>
        <end position="944"/>
    </location>
</feature>
<feature type="compositionally biased region" description="Polar residues" evidence="1">
    <location>
        <begin position="872"/>
        <end position="885"/>
    </location>
</feature>
<protein>
    <submittedName>
        <fullName evidence="3">Unnamed protein product</fullName>
    </submittedName>
</protein>
<evidence type="ECO:0000256" key="1">
    <source>
        <dbReference type="SAM" id="MobiDB-lite"/>
    </source>
</evidence>
<dbReference type="EMBL" id="BSXN01000404">
    <property type="protein sequence ID" value="GME68391.1"/>
    <property type="molecule type" value="Genomic_DNA"/>
</dbReference>
<feature type="compositionally biased region" description="Acidic residues" evidence="1">
    <location>
        <begin position="145"/>
        <end position="159"/>
    </location>
</feature>
<sequence length="1451" mass="164666">MDLFDDIEDLSGNLKTYNQQAINTQTQTQASDTNDDDNNSNIHNISLFSQTQLINSNEANDFNFANFDIFKSASSNVTQNINTDNNNNNSSFLYVDNEAEVASMEKKASENKSSHLGQLLGLNSKLISNVMSRLNGKRHDGKEDSLEDEDGEDENDQDISSDPIKKYLRSSLPNSQNDDEDEEVKEQDDDEKEDDDEEITSAIINHTRSIAEKPIAIKMTQDIETTQIIEDTTQEIEKTQQVGKTQPVHVDSQSQSQSQPESQSQSRSQPQLQSQSQSKPQSQLSHTQISTNKQLDIPNEEADDESESEEITLPKHKSNLNSLFVAEDDDENMEIEPENKPQEENTTMMENIPNYKEMTREEKIQARINEKLKNRKIEEEKLKSKLLEEEKENQSIDKDDDRYDDDEYDDEIGDQRSVSVKNKKSSAVDEKKSLVKQNEILKKGYFVPKKKSSDKFDVKNLIDGFAKDSDNEDEEIFEKNKNNSNSPLTSPLKVTTILPNSKAIKSPILNILPIDPQSEKIATINNKPAGDNRISYDSKKSSAAIELSDSDSDNDIINNNSSSSKKTLLEFRRKFANKMTIKSPIKNKRIIMGNNNVNSKNLSKILKKKTMQQLKIEKEKHHVDESYNNKLIEEEVDMEELLQKERDHVKRLAEREREHKRRQKLLLTGELKESDDDEDDSEYSENDVEDDAESEIDEEEESNEKLVDNNIQEDDLSGNEKENLDPSVKLISTQDNSISLNNSANNFFKNMSLSDAFESTLPNNKSLKNLTGVDVVKNLQKKQEIVFDDNEYGQTSFELNNNDVEDNNVNDNSIDSNLSAAVSFSERENKNIFTAEDDSFIEQRHKILDSQNFLPDTQSDEISEHQKSFSLTQVIPENGQTQNIENDVDAEDGHDNDDDDDEEDGEDRVVVNSRKSRSLKSVFSPIREQEEPFSSQKSPLTSKKINMRLSRGVEGSQKEDDEDENDKADDESSSSDEEVESDHEDEETKLLRLERIRAAKKLHELKIKKKQLEYKKKGMGQILEQEAVESEDEWQGLGGIDGEGSDLENSEDEKMLDDGSNIKADVNKIRQNMAAEELNKDDEMIKKLYHDLKTGALRNRRARDGAYDLELSDEDEELARRFYAYRAQKQRDLLLQNKKISNLAKNESSKAFFESIASTSTKSYIIEDNCFGADAASDDENAADISFNELDRKNSKEADINREDPFVDNKKRIANEESVDIESKHSKKKIKITRVQIQKSLSFLNSNPNDEHEQNESLAYKQHYLSSDIEEDSFTNTDSFNKLKKKCSSTNVAKQHQSQPKRTLVAHNKKSKHASSSSKAVETVDSDEEVEIESEDAADSDDEIIGVFANRSHSVTTSFKRNIKAQDVQVSIGTKTKRKEVNVTTTSKSSGTNKASVTYLTSRATSILAKKSLSMPTSVSSLKAKVIEDSLKIARKQNSHLSSIARSGRFE</sequence>
<feature type="region of interest" description="Disordered" evidence="1">
    <location>
        <begin position="134"/>
        <end position="218"/>
    </location>
</feature>
<feature type="compositionally biased region" description="Basic and acidic residues" evidence="1">
    <location>
        <begin position="357"/>
        <end position="401"/>
    </location>
</feature>
<feature type="compositionally biased region" description="Acidic residues" evidence="1">
    <location>
        <begin position="673"/>
        <end position="702"/>
    </location>
</feature>
<comment type="caution">
    <text evidence="3">The sequence shown here is derived from an EMBL/GenBank/DDBJ whole genome shotgun (WGS) entry which is preliminary data.</text>
</comment>
<dbReference type="Pfam" id="PF09444">
    <property type="entry name" value="MRC1"/>
    <property type="match status" value="1"/>
</dbReference>
<reference evidence="3" key="1">
    <citation type="submission" date="2023-04" db="EMBL/GenBank/DDBJ databases">
        <title>Candida boidinii NBRC 10035.</title>
        <authorList>
            <person name="Ichikawa N."/>
            <person name="Sato H."/>
            <person name="Tonouchi N."/>
        </authorList>
    </citation>
    <scope>NUCLEOTIDE SEQUENCE</scope>
    <source>
        <strain evidence="3">NBRC 10035</strain>
    </source>
</reference>
<evidence type="ECO:0000313" key="3">
    <source>
        <dbReference type="EMBL" id="GME68391.1"/>
    </source>
</evidence>
<name>A0A9W6SY19_CANBO</name>
<feature type="region of interest" description="Disordered" evidence="1">
    <location>
        <begin position="1290"/>
        <end position="1336"/>
    </location>
</feature>
<evidence type="ECO:0000259" key="2">
    <source>
        <dbReference type="Pfam" id="PF09444"/>
    </source>
</evidence>
<feature type="compositionally biased region" description="Acidic residues" evidence="1">
    <location>
        <begin position="177"/>
        <end position="199"/>
    </location>
</feature>
<feature type="compositionally biased region" description="Acidic residues" evidence="1">
    <location>
        <begin position="886"/>
        <end position="906"/>
    </location>
</feature>
<feature type="compositionally biased region" description="Acidic residues" evidence="1">
    <location>
        <begin position="402"/>
        <end position="412"/>
    </location>
</feature>
<feature type="region of interest" description="Disordered" evidence="1">
    <location>
        <begin position="666"/>
        <end position="723"/>
    </location>
</feature>
<feature type="compositionally biased region" description="Acidic residues" evidence="1">
    <location>
        <begin position="326"/>
        <end position="336"/>
    </location>
</feature>
<dbReference type="Proteomes" id="UP001165120">
    <property type="component" value="Unassembled WGS sequence"/>
</dbReference>
<feature type="compositionally biased region" description="Acidic residues" evidence="1">
    <location>
        <begin position="298"/>
        <end position="310"/>
    </location>
</feature>
<dbReference type="InterPro" id="IPR018564">
    <property type="entry name" value="Repl_chkpnt_MRC1_dom"/>
</dbReference>
<feature type="compositionally biased region" description="Acidic residues" evidence="1">
    <location>
        <begin position="1324"/>
        <end position="1336"/>
    </location>
</feature>
<keyword evidence="4" id="KW-1185">Reference proteome</keyword>
<feature type="region of interest" description="Disordered" evidence="1">
    <location>
        <begin position="230"/>
        <end position="430"/>
    </location>
</feature>